<dbReference type="InterPro" id="IPR020850">
    <property type="entry name" value="GED_dom"/>
</dbReference>
<dbReference type="GO" id="GO:0005739">
    <property type="term" value="C:mitochondrion"/>
    <property type="evidence" value="ECO:0007669"/>
    <property type="project" value="TreeGrafter"/>
</dbReference>
<dbReference type="InterPro" id="IPR000375">
    <property type="entry name" value="Dynamin_stalk"/>
</dbReference>
<evidence type="ECO:0000313" key="6">
    <source>
        <dbReference type="EMBL" id="KAE9989550.1"/>
    </source>
</evidence>
<dbReference type="PRINTS" id="PR00195">
    <property type="entry name" value="DYNAMIN"/>
</dbReference>
<dbReference type="GO" id="GO:0048312">
    <property type="term" value="P:intracellular distribution of mitochondria"/>
    <property type="evidence" value="ECO:0007669"/>
    <property type="project" value="TreeGrafter"/>
</dbReference>
<dbReference type="GO" id="GO:0008017">
    <property type="term" value="F:microtubule binding"/>
    <property type="evidence" value="ECO:0007669"/>
    <property type="project" value="TreeGrafter"/>
</dbReference>
<dbReference type="Pfam" id="PF00350">
    <property type="entry name" value="Dynamin_N"/>
    <property type="match status" value="1"/>
</dbReference>
<proteinExistence type="predicted"/>
<dbReference type="SMART" id="SM00053">
    <property type="entry name" value="DYNc"/>
    <property type="match status" value="1"/>
</dbReference>
<name>A0A8H3VKA4_VENIN</name>
<feature type="domain" description="GED" evidence="4">
    <location>
        <begin position="677"/>
        <end position="768"/>
    </location>
</feature>
<reference evidence="6 7" key="1">
    <citation type="submission" date="2019-07" db="EMBL/GenBank/DDBJ databases">
        <title>Venturia inaequalis Genome Resource.</title>
        <authorList>
            <person name="Lichtner F.J."/>
        </authorList>
    </citation>
    <scope>NUCLEOTIDE SEQUENCE [LARGE SCALE GENOMIC DNA]</scope>
    <source>
        <strain evidence="6 7">DMI_063113</strain>
    </source>
</reference>
<feature type="domain" description="Dynamin-type G" evidence="5">
    <location>
        <begin position="89"/>
        <end position="375"/>
    </location>
</feature>
<dbReference type="GO" id="GO:0016020">
    <property type="term" value="C:membrane"/>
    <property type="evidence" value="ECO:0007669"/>
    <property type="project" value="TreeGrafter"/>
</dbReference>
<dbReference type="SUPFAM" id="SSF52540">
    <property type="entry name" value="P-loop containing nucleoside triphosphate hydrolases"/>
    <property type="match status" value="1"/>
</dbReference>
<dbReference type="Proteomes" id="UP000490939">
    <property type="component" value="Unassembled WGS sequence"/>
</dbReference>
<dbReference type="InterPro" id="IPR027417">
    <property type="entry name" value="P-loop_NTPase"/>
</dbReference>
<evidence type="ECO:0000313" key="7">
    <source>
        <dbReference type="Proteomes" id="UP000490939"/>
    </source>
</evidence>
<dbReference type="InterPro" id="IPR022812">
    <property type="entry name" value="Dynamin"/>
</dbReference>
<evidence type="ECO:0000259" key="5">
    <source>
        <dbReference type="PROSITE" id="PS51718"/>
    </source>
</evidence>
<dbReference type="EMBL" id="WNWR01000180">
    <property type="protein sequence ID" value="KAE9989550.1"/>
    <property type="molecule type" value="Genomic_DNA"/>
</dbReference>
<feature type="region of interest" description="Disordered" evidence="3">
    <location>
        <begin position="1"/>
        <end position="38"/>
    </location>
</feature>
<evidence type="ECO:0000259" key="4">
    <source>
        <dbReference type="PROSITE" id="PS51388"/>
    </source>
</evidence>
<dbReference type="PANTHER" id="PTHR11566:SF66">
    <property type="entry name" value="INTERFERON-INDUCED GTP-BINDING PROTEIN MX"/>
    <property type="match status" value="1"/>
</dbReference>
<dbReference type="GO" id="GO:0005525">
    <property type="term" value="F:GTP binding"/>
    <property type="evidence" value="ECO:0007669"/>
    <property type="project" value="InterPro"/>
</dbReference>
<keyword evidence="7" id="KW-1185">Reference proteome</keyword>
<dbReference type="PROSITE" id="PS51388">
    <property type="entry name" value="GED"/>
    <property type="match status" value="1"/>
</dbReference>
<dbReference type="InterPro" id="IPR001401">
    <property type="entry name" value="Dynamin_GTPase"/>
</dbReference>
<evidence type="ECO:0000256" key="2">
    <source>
        <dbReference type="ARBA" id="ARBA00023134"/>
    </source>
</evidence>
<dbReference type="PANTHER" id="PTHR11566">
    <property type="entry name" value="DYNAMIN"/>
    <property type="match status" value="1"/>
</dbReference>
<dbReference type="AlphaFoldDB" id="A0A8H3VKA4"/>
<comment type="caution">
    <text evidence="6">The sequence shown here is derived from an EMBL/GenBank/DDBJ whole genome shotgun (WGS) entry which is preliminary data.</text>
</comment>
<protein>
    <submittedName>
        <fullName evidence="6">Uncharacterized protein</fullName>
    </submittedName>
</protein>
<dbReference type="CDD" id="cd08771">
    <property type="entry name" value="DLP_1"/>
    <property type="match status" value="1"/>
</dbReference>
<dbReference type="GO" id="GO:0016559">
    <property type="term" value="P:peroxisome fission"/>
    <property type="evidence" value="ECO:0007669"/>
    <property type="project" value="TreeGrafter"/>
</dbReference>
<accession>A0A8H3VKA4</accession>
<dbReference type="GO" id="GO:0000266">
    <property type="term" value="P:mitochondrial fission"/>
    <property type="evidence" value="ECO:0007669"/>
    <property type="project" value="TreeGrafter"/>
</dbReference>
<dbReference type="GO" id="GO:0006897">
    <property type="term" value="P:endocytosis"/>
    <property type="evidence" value="ECO:0007669"/>
    <property type="project" value="TreeGrafter"/>
</dbReference>
<dbReference type="GO" id="GO:0003924">
    <property type="term" value="F:GTPase activity"/>
    <property type="evidence" value="ECO:0007669"/>
    <property type="project" value="InterPro"/>
</dbReference>
<evidence type="ECO:0000256" key="3">
    <source>
        <dbReference type="SAM" id="MobiDB-lite"/>
    </source>
</evidence>
<dbReference type="InterPro" id="IPR045063">
    <property type="entry name" value="Dynamin_N"/>
</dbReference>
<gene>
    <name evidence="6" type="ORF">EG327_002554</name>
</gene>
<keyword evidence="1" id="KW-0547">Nucleotide-binding</keyword>
<keyword evidence="2" id="KW-0342">GTP-binding</keyword>
<feature type="compositionally biased region" description="Low complexity" evidence="3">
    <location>
        <begin position="1"/>
        <end position="12"/>
    </location>
</feature>
<dbReference type="PROSITE" id="PS51718">
    <property type="entry name" value="G_DYNAMIN_2"/>
    <property type="match status" value="1"/>
</dbReference>
<dbReference type="Pfam" id="PF01031">
    <property type="entry name" value="Dynamin_M"/>
    <property type="match status" value="1"/>
</dbReference>
<organism evidence="6 7">
    <name type="scientific">Venturia inaequalis</name>
    <name type="common">Apple scab fungus</name>
    <dbReference type="NCBI Taxonomy" id="5025"/>
    <lineage>
        <taxon>Eukaryota</taxon>
        <taxon>Fungi</taxon>
        <taxon>Dikarya</taxon>
        <taxon>Ascomycota</taxon>
        <taxon>Pezizomycotina</taxon>
        <taxon>Dothideomycetes</taxon>
        <taxon>Pleosporomycetidae</taxon>
        <taxon>Venturiales</taxon>
        <taxon>Venturiaceae</taxon>
        <taxon>Venturia</taxon>
    </lineage>
</organism>
<dbReference type="Gene3D" id="3.40.50.300">
    <property type="entry name" value="P-loop containing nucleotide triphosphate hydrolases"/>
    <property type="match status" value="1"/>
</dbReference>
<dbReference type="InterPro" id="IPR030381">
    <property type="entry name" value="G_DYNAMIN_dom"/>
</dbReference>
<dbReference type="GO" id="GO:0005874">
    <property type="term" value="C:microtubule"/>
    <property type="evidence" value="ECO:0007669"/>
    <property type="project" value="TreeGrafter"/>
</dbReference>
<sequence length="768" mass="85504">MFLSNSSPSSVPSSPPSPSSEAGSIAASTPSPEASETGDAPILQASFESDQTLTNKMATTSSLAGLQSEEQSHVLDIVQQLRQVGLDSVLSLPQLVVCGDQSAGKSSVLEALTEIPFPRNDNLCTRFATEINLRRGATDSLTLKLIPDSDRPDNEKALISSFKENITDFQDLPAIMEKAMAAMGIGDLGAGKAFAKDVLSIDIEGPSRPQLSLVDLPGLIQNESKGITAADVKMVAAITDQYISQSRTICLAVVTSANDYANQGIITKVRTVDKEGQRTLGIITKPDRLDAGSEGERAFINLALNKDIFFKLGWHCLKNRKYEEKDYSFEDRNKSEVTFFATSNFRSLPKETTGITSLRVRLSQLLFAHIKSELPKLQGDLKHALAETKKDLDILGVSRATTQECRSFLTQLSQSCYNISKAAVDGHYDQPYFVSALKNPPKVSTLDPPTRRLRAKIQNLNESFNTHFRRNAHTYQIVDSEHEESDDDHGDTITPKTITRAEALKWVKKGLTYNRGRELSGNFNPLVVGELFWEQAKHWEELARDHLELVAETCADFLKDMVKDKCPSDIQDRLMGSLVEDALKTREHEAVQELKHIMDDVKSYPINYNHYYTDIVKRGRQKRELEALAAVLNTAKSDDNNALYDGEKNRQPNVIDINAVIEHFKTTPNPDIERHSCEEALDCLLAIYKVHQKTFVANIVTQVIERHIVRGLEGIFSPVVVDQLSDEDIKGIAAEPTAIKDSRIYLEDRLEKLEKGRKILRQVLRVVV</sequence>
<evidence type="ECO:0000256" key="1">
    <source>
        <dbReference type="ARBA" id="ARBA00022741"/>
    </source>
</evidence>
<dbReference type="FunFam" id="3.40.50.300:FF:001425">
    <property type="entry name" value="Dynamin GTPase, putative"/>
    <property type="match status" value="1"/>
</dbReference>